<feature type="compositionally biased region" description="Basic residues" evidence="1">
    <location>
        <begin position="155"/>
        <end position="177"/>
    </location>
</feature>
<dbReference type="OrthoDB" id="74813at2759"/>
<feature type="compositionally biased region" description="Low complexity" evidence="1">
    <location>
        <begin position="355"/>
        <end position="378"/>
    </location>
</feature>
<sequence>MAANSGSFIRVRLFFDYPPPSVVDCRMCWLLVDLNTCRVVSDLESLIRDKFGFSSRSIFNLFIDDCYLPHTESIFLVRDNDSVWVKVDSAAQVNGHSSHPDTSSKNCRKLNRPTEEEEEEEDEAEVDERSVEWKKKKKKKKRNECLNGETDQVSRSKKCKTKSKDKHAKKEKKKKQKAEKNDSTVTSKSTAATIKKPTGAEGKTQSKKSTVSSKSSSDSSEEDEAPAKKVVSKSTPKTPLSTIKTTTGNDTKQKTTPGKKSVVPSVSSSSSSEEDEAPRTKTASKPDSKRQSSTPATVNAPTGDKSTQKKTQSKKSSDSSSGEDGEAPKKSLTSKLVSKPSLPGPAASKTSTGGKPAQSKAQPASSSSSETSSDEATSVRAPPRGKPFTSLSPPRKSQDDLKTRSTSCTQERPSNEATPPLGDGVAATRNSDSEEEIELIIRKPSQQLLKGVGGQSSWRGGNNRRAAGGGRGSRGDRGRGGGRGDVRGRGGRFGSSCNGAVEPSYQTDLLTNESVVIQNGAEVEAAPKKDYSIMPLLAAPPQVGQRIAFKLLELTENYTPEVSEYKEGKIVRFDPVTKQMELEIFNETHAPVEPGKFDLVYQNADGSERVEYAVSRGAWVRISNVASTLATTNTFLYQGMLKT</sequence>
<dbReference type="InterPro" id="IPR031722">
    <property type="entry name" value="Coilin_N"/>
</dbReference>
<feature type="compositionally biased region" description="Acidic residues" evidence="1">
    <location>
        <begin position="115"/>
        <end position="126"/>
    </location>
</feature>
<dbReference type="GO" id="GO:0000387">
    <property type="term" value="P:spliceosomal snRNP assembly"/>
    <property type="evidence" value="ECO:0007669"/>
    <property type="project" value="Ensembl"/>
</dbReference>
<feature type="region of interest" description="Disordered" evidence="1">
    <location>
        <begin position="93"/>
        <end position="434"/>
    </location>
</feature>
<dbReference type="GO" id="GO:0030619">
    <property type="term" value="F:U1 snRNA binding"/>
    <property type="evidence" value="ECO:0007669"/>
    <property type="project" value="TreeGrafter"/>
</dbReference>
<feature type="compositionally biased region" description="Basic and acidic residues" evidence="1">
    <location>
        <begin position="473"/>
        <end position="488"/>
    </location>
</feature>
<dbReference type="KEGG" id="csem:103393615"/>
<dbReference type="GO" id="GO:0030620">
    <property type="term" value="F:U2 snRNA binding"/>
    <property type="evidence" value="ECO:0007669"/>
    <property type="project" value="TreeGrafter"/>
</dbReference>
<dbReference type="InterPro" id="IPR024822">
    <property type="entry name" value="Coilin"/>
</dbReference>
<dbReference type="InterPro" id="IPR056398">
    <property type="entry name" value="Tudor_Coilin"/>
</dbReference>
<evidence type="ECO:0000259" key="2">
    <source>
        <dbReference type="Pfam" id="PF15862"/>
    </source>
</evidence>
<feature type="domain" description="Coilin N-terminal" evidence="2">
    <location>
        <begin position="9"/>
        <end position="140"/>
    </location>
</feature>
<proteinExistence type="predicted"/>
<evidence type="ECO:0000313" key="4">
    <source>
        <dbReference type="Ensembl" id="ENSCSEP00000021836.1"/>
    </source>
</evidence>
<dbReference type="RefSeq" id="XP_008328853.1">
    <property type="nucleotide sequence ID" value="XM_008330631.3"/>
</dbReference>
<feature type="compositionally biased region" description="Polar residues" evidence="1">
    <location>
        <begin position="93"/>
        <end position="105"/>
    </location>
</feature>
<dbReference type="Ensembl" id="ENSCSET00000022115.1">
    <property type="protein sequence ID" value="ENSCSEP00000021836.1"/>
    <property type="gene ID" value="ENSCSEG00000013943.1"/>
</dbReference>
<dbReference type="Pfam" id="PF15862">
    <property type="entry name" value="Coilin_N"/>
    <property type="match status" value="1"/>
</dbReference>
<evidence type="ECO:0000256" key="1">
    <source>
        <dbReference type="SAM" id="MobiDB-lite"/>
    </source>
</evidence>
<dbReference type="FunCoup" id="A0A3P8W883">
    <property type="interactions" value="623"/>
</dbReference>
<dbReference type="GO" id="GO:0030576">
    <property type="term" value="P:Cajal body organization"/>
    <property type="evidence" value="ECO:0007669"/>
    <property type="project" value="Ensembl"/>
</dbReference>
<organism evidence="4 5">
    <name type="scientific">Cynoglossus semilaevis</name>
    <name type="common">Tongue sole</name>
    <dbReference type="NCBI Taxonomy" id="244447"/>
    <lineage>
        <taxon>Eukaryota</taxon>
        <taxon>Metazoa</taxon>
        <taxon>Chordata</taxon>
        <taxon>Craniata</taxon>
        <taxon>Vertebrata</taxon>
        <taxon>Euteleostomi</taxon>
        <taxon>Actinopterygii</taxon>
        <taxon>Neopterygii</taxon>
        <taxon>Teleostei</taxon>
        <taxon>Neoteleostei</taxon>
        <taxon>Acanthomorphata</taxon>
        <taxon>Carangaria</taxon>
        <taxon>Pleuronectiformes</taxon>
        <taxon>Pleuronectoidei</taxon>
        <taxon>Cynoglossidae</taxon>
        <taxon>Cynoglossinae</taxon>
        <taxon>Cynoglossus</taxon>
    </lineage>
</organism>
<reference evidence="4 5" key="1">
    <citation type="journal article" date="2014" name="Nat. Genet.">
        <title>Whole-genome sequence of a flatfish provides insights into ZW sex chromosome evolution and adaptation to a benthic lifestyle.</title>
        <authorList>
            <person name="Chen S."/>
            <person name="Zhang G."/>
            <person name="Shao C."/>
            <person name="Huang Q."/>
            <person name="Liu G."/>
            <person name="Zhang P."/>
            <person name="Song W."/>
            <person name="An N."/>
            <person name="Chalopin D."/>
            <person name="Volff J.N."/>
            <person name="Hong Y."/>
            <person name="Li Q."/>
            <person name="Sha Z."/>
            <person name="Zhou H."/>
            <person name="Xie M."/>
            <person name="Yu Q."/>
            <person name="Liu Y."/>
            <person name="Xiang H."/>
            <person name="Wang N."/>
            <person name="Wu K."/>
            <person name="Yang C."/>
            <person name="Zhou Q."/>
            <person name="Liao X."/>
            <person name="Yang L."/>
            <person name="Hu Q."/>
            <person name="Zhang J."/>
            <person name="Meng L."/>
            <person name="Jin L."/>
            <person name="Tian Y."/>
            <person name="Lian J."/>
            <person name="Yang J."/>
            <person name="Miao G."/>
            <person name="Liu S."/>
            <person name="Liang Z."/>
            <person name="Yan F."/>
            <person name="Li Y."/>
            <person name="Sun B."/>
            <person name="Zhang H."/>
            <person name="Zhang J."/>
            <person name="Zhu Y."/>
            <person name="Du M."/>
            <person name="Zhao Y."/>
            <person name="Schartl M."/>
            <person name="Tang Q."/>
            <person name="Wang J."/>
        </authorList>
    </citation>
    <scope>NUCLEOTIDE SEQUENCE</scope>
</reference>
<feature type="domain" description="Coilin tudor" evidence="3">
    <location>
        <begin position="528"/>
        <end position="613"/>
    </location>
</feature>
<dbReference type="InParanoid" id="A0A3P8W883"/>
<evidence type="ECO:0000259" key="3">
    <source>
        <dbReference type="Pfam" id="PF23086"/>
    </source>
</evidence>
<dbReference type="GeneTree" id="ENSGT00390000004832"/>
<feature type="compositionally biased region" description="Polar residues" evidence="1">
    <location>
        <begin position="404"/>
        <end position="417"/>
    </location>
</feature>
<feature type="compositionally biased region" description="Polar residues" evidence="1">
    <location>
        <begin position="291"/>
        <end position="300"/>
    </location>
</feature>
<dbReference type="AlphaFoldDB" id="A0A3P8W883"/>
<dbReference type="Proteomes" id="UP000265120">
    <property type="component" value="Chromosome 17"/>
</dbReference>
<dbReference type="STRING" id="244447.ENSCSEP00000021836"/>
<reference evidence="4" key="3">
    <citation type="submission" date="2025-09" db="UniProtKB">
        <authorList>
            <consortium name="Ensembl"/>
        </authorList>
    </citation>
    <scope>IDENTIFICATION</scope>
</reference>
<feature type="compositionally biased region" description="Polar residues" evidence="1">
    <location>
        <begin position="183"/>
        <end position="192"/>
    </location>
</feature>
<feature type="compositionally biased region" description="Low complexity" evidence="1">
    <location>
        <begin position="244"/>
        <end position="271"/>
    </location>
</feature>
<reference evidence="4" key="2">
    <citation type="submission" date="2025-08" db="UniProtKB">
        <authorList>
            <consortium name="Ensembl"/>
        </authorList>
    </citation>
    <scope>IDENTIFICATION</scope>
</reference>
<dbReference type="Pfam" id="PF23086">
    <property type="entry name" value="Tudor_Coilin"/>
    <property type="match status" value="1"/>
</dbReference>
<name>A0A3P8W883_CYNSE</name>
<accession>A0A3P8W883</accession>
<keyword evidence="5" id="KW-1185">Reference proteome</keyword>
<evidence type="ECO:0000313" key="5">
    <source>
        <dbReference type="Proteomes" id="UP000265120"/>
    </source>
</evidence>
<feature type="compositionally biased region" description="Polar residues" evidence="1">
    <location>
        <begin position="232"/>
        <end position="243"/>
    </location>
</feature>
<protein>
    <submittedName>
        <fullName evidence="4">Coilin p80</fullName>
    </submittedName>
</protein>
<dbReference type="GO" id="GO:0015030">
    <property type="term" value="C:Cajal body"/>
    <property type="evidence" value="ECO:0007669"/>
    <property type="project" value="TreeGrafter"/>
</dbReference>
<feature type="compositionally biased region" description="Low complexity" evidence="1">
    <location>
        <begin position="207"/>
        <end position="218"/>
    </location>
</feature>
<dbReference type="PANTHER" id="PTHR15197">
    <property type="entry name" value="COILIN P80"/>
    <property type="match status" value="1"/>
</dbReference>
<dbReference type="PANTHER" id="PTHR15197:SF0">
    <property type="entry name" value="COILIN"/>
    <property type="match status" value="1"/>
</dbReference>
<feature type="region of interest" description="Disordered" evidence="1">
    <location>
        <begin position="446"/>
        <end position="500"/>
    </location>
</feature>
<dbReference type="GeneID" id="103393615"/>
<dbReference type="CTD" id="8161"/>